<feature type="domain" description="D-isomer specific 2-hydroxyacid dehydrogenase NAD-binding" evidence="3">
    <location>
        <begin position="96"/>
        <end position="268"/>
    </location>
</feature>
<dbReference type="SUPFAM" id="SSF52283">
    <property type="entry name" value="Formate/glycerate dehydrogenase catalytic domain-like"/>
    <property type="match status" value="1"/>
</dbReference>
<dbReference type="Gene3D" id="3.40.50.720">
    <property type="entry name" value="NAD(P)-binding Rossmann-like Domain"/>
    <property type="match status" value="2"/>
</dbReference>
<dbReference type="GO" id="GO:0016491">
    <property type="term" value="F:oxidoreductase activity"/>
    <property type="evidence" value="ECO:0007669"/>
    <property type="project" value="UniProtKB-KW"/>
</dbReference>
<dbReference type="FunFam" id="3.40.50.720:FF:000363">
    <property type="entry name" value="D-isomer specific 2-hydroxyacid dehydrogenase"/>
    <property type="match status" value="1"/>
</dbReference>
<comment type="caution">
    <text evidence="4">The sequence shown here is derived from an EMBL/GenBank/DDBJ whole genome shotgun (WGS) entry which is preliminary data.</text>
</comment>
<keyword evidence="5" id="KW-1185">Reference proteome</keyword>
<dbReference type="AlphaFoldDB" id="A0A1Q9GSA3"/>
<dbReference type="EMBL" id="MJIL01000063">
    <property type="protein sequence ID" value="OLQ77596.1"/>
    <property type="molecule type" value="Genomic_DNA"/>
</dbReference>
<keyword evidence="2" id="KW-0520">NAD</keyword>
<dbReference type="InterPro" id="IPR036291">
    <property type="entry name" value="NAD(P)-bd_dom_sf"/>
</dbReference>
<evidence type="ECO:0000256" key="1">
    <source>
        <dbReference type="ARBA" id="ARBA00023002"/>
    </source>
</evidence>
<sequence>MNQLLIVARQEKAYRQLLTRAQLPDLEITENPEHATVILADPPRIADKLEDYPALIWLQSTFAGIDALTRPDIRQDYTLTNIRGHFGQLIAEYVMGYTLDHTRHLSQYRQQQSRHQWRPLPYSSLAQRTLVILGTGSIGSHLARVAKTLGLEVIGINRSGRSQETSFDHVYPLSRLIEGLALADILVSTLPATADTNNLLNAKTLSHCRSTLLFNVGRGNAVCEQGLLNAIAQGCVTHAYLDVFKQEPLDKQHTFWQHPNITITPHIAAESFPEQVFEIFAANYRRYIQQQPMMYQVDFKRGY</sequence>
<protein>
    <submittedName>
        <fullName evidence="4">2-ketoacid reductase</fullName>
    </submittedName>
</protein>
<evidence type="ECO:0000256" key="2">
    <source>
        <dbReference type="ARBA" id="ARBA00023027"/>
    </source>
</evidence>
<evidence type="ECO:0000259" key="3">
    <source>
        <dbReference type="Pfam" id="PF02826"/>
    </source>
</evidence>
<dbReference type="OrthoDB" id="9787219at2"/>
<dbReference type="CDD" id="cd05300">
    <property type="entry name" value="2-Hacid_dh_1"/>
    <property type="match status" value="1"/>
</dbReference>
<dbReference type="InterPro" id="IPR006140">
    <property type="entry name" value="D-isomer_DH_NAD-bd"/>
</dbReference>
<proteinExistence type="predicted"/>
<keyword evidence="1" id="KW-0560">Oxidoreductase</keyword>
<accession>A0A1Q9GSA3</accession>
<dbReference type="STRING" id="1903952.BIT28_26875"/>
<reference evidence="4 5" key="1">
    <citation type="submission" date="2016-09" db="EMBL/GenBank/DDBJ databases">
        <title>Photobacterium proteolyticum sp. nov. a protease producing bacterium isolated from ocean sediments of Laizhou Bay.</title>
        <authorList>
            <person name="Li Y."/>
        </authorList>
    </citation>
    <scope>NUCLEOTIDE SEQUENCE [LARGE SCALE GENOMIC DNA]</scope>
    <source>
        <strain evidence="4 5">13-12</strain>
    </source>
</reference>
<dbReference type="PANTHER" id="PTHR43333:SF1">
    <property type="entry name" value="D-ISOMER SPECIFIC 2-HYDROXYACID DEHYDROGENASE NAD-BINDING DOMAIN-CONTAINING PROTEIN"/>
    <property type="match status" value="1"/>
</dbReference>
<organism evidence="4 5">
    <name type="scientific">Photobacterium proteolyticum</name>
    <dbReference type="NCBI Taxonomy" id="1903952"/>
    <lineage>
        <taxon>Bacteria</taxon>
        <taxon>Pseudomonadati</taxon>
        <taxon>Pseudomonadota</taxon>
        <taxon>Gammaproteobacteria</taxon>
        <taxon>Vibrionales</taxon>
        <taxon>Vibrionaceae</taxon>
        <taxon>Photobacterium</taxon>
    </lineage>
</organism>
<dbReference type="Proteomes" id="UP000186905">
    <property type="component" value="Unassembled WGS sequence"/>
</dbReference>
<name>A0A1Q9GSA3_9GAMM</name>
<evidence type="ECO:0000313" key="4">
    <source>
        <dbReference type="EMBL" id="OLQ77596.1"/>
    </source>
</evidence>
<evidence type="ECO:0000313" key="5">
    <source>
        <dbReference type="Proteomes" id="UP000186905"/>
    </source>
</evidence>
<dbReference type="RefSeq" id="WP_075763496.1">
    <property type="nucleotide sequence ID" value="NZ_MJIL01000063.1"/>
</dbReference>
<gene>
    <name evidence="4" type="ORF">BIT28_26875</name>
</gene>
<dbReference type="Pfam" id="PF02826">
    <property type="entry name" value="2-Hacid_dh_C"/>
    <property type="match status" value="1"/>
</dbReference>
<dbReference type="GO" id="GO:0051287">
    <property type="term" value="F:NAD binding"/>
    <property type="evidence" value="ECO:0007669"/>
    <property type="project" value="InterPro"/>
</dbReference>
<dbReference type="SUPFAM" id="SSF51735">
    <property type="entry name" value="NAD(P)-binding Rossmann-fold domains"/>
    <property type="match status" value="1"/>
</dbReference>
<dbReference type="PANTHER" id="PTHR43333">
    <property type="entry name" value="2-HACID_DH_C DOMAIN-CONTAINING PROTEIN"/>
    <property type="match status" value="1"/>
</dbReference>